<feature type="compositionally biased region" description="Pro residues" evidence="1">
    <location>
        <begin position="301"/>
        <end position="311"/>
    </location>
</feature>
<dbReference type="Proteomes" id="UP001231189">
    <property type="component" value="Unassembled WGS sequence"/>
</dbReference>
<feature type="region of interest" description="Disordered" evidence="1">
    <location>
        <begin position="234"/>
        <end position="263"/>
    </location>
</feature>
<sequence length="537" mass="58836">MASSSTNPLPATIGAPPAIKLTRDNFLSWQTQALPTLRGARVMGLLDGSDCCPAEFLDAEDSEKKPMKGPNPAYDTWVMRDQQVVSYLVNSLAEDVLPHVFGLSIAATVWRALNNLYAAQSKSRVSTIRGALTNTKKLDMTVQQYITKMKGYASELAATGKPVDDDELKDYIMNGLDGSFNSLVAAINDVPSTSLNDMCSQILSCETHDQMLQTSGQAAPTSFMSSVNVVARQPNPYGGGFSRPPQPAYAPPQHPAYAPPPPVYAPPPQPAYVPSPPSPYAPPYMQQPYMHPYAPYQQPMPYNPPIFPHPPVNRHIRPPQQSPRQDQQRPQGRRQKGGKKDRVASPWQEGVLCQICKMEGHSAPNCWWRYGDDDEDDTSKEQKGAYGIDTNWILLLSLPRKLLQILDTMVKSVVKTAHAIIVQNRTKKQRQSTLIPRLILCQNPPQIGPLMLPRPTVLVRTNGLVTRRLRAVDAAPVPLACRLHALSGDIIIAWSRRAVPPARVACSPPTGAGHVTLSCCFLHAGNRASCGQPCAID</sequence>
<keyword evidence="3" id="KW-1185">Reference proteome</keyword>
<evidence type="ECO:0000256" key="1">
    <source>
        <dbReference type="SAM" id="MobiDB-lite"/>
    </source>
</evidence>
<dbReference type="AlphaFoldDB" id="A0AAD8W0E3"/>
<feature type="region of interest" description="Disordered" evidence="1">
    <location>
        <begin position="301"/>
        <end position="344"/>
    </location>
</feature>
<name>A0AAD8W0E3_LOLMU</name>
<dbReference type="PANTHER" id="PTHR47481">
    <property type="match status" value="1"/>
</dbReference>
<evidence type="ECO:0000313" key="2">
    <source>
        <dbReference type="EMBL" id="KAK1629044.1"/>
    </source>
</evidence>
<evidence type="ECO:0008006" key="4">
    <source>
        <dbReference type="Google" id="ProtNLM"/>
    </source>
</evidence>
<dbReference type="Pfam" id="PF14223">
    <property type="entry name" value="Retrotran_gag_2"/>
    <property type="match status" value="1"/>
</dbReference>
<gene>
    <name evidence="2" type="ORF">QYE76_003359</name>
</gene>
<accession>A0AAD8W0E3</accession>
<comment type="caution">
    <text evidence="2">The sequence shown here is derived from an EMBL/GenBank/DDBJ whole genome shotgun (WGS) entry which is preliminary data.</text>
</comment>
<evidence type="ECO:0000313" key="3">
    <source>
        <dbReference type="Proteomes" id="UP001231189"/>
    </source>
</evidence>
<feature type="compositionally biased region" description="Pro residues" evidence="1">
    <location>
        <begin position="244"/>
        <end position="263"/>
    </location>
</feature>
<dbReference type="PANTHER" id="PTHR47481:SF31">
    <property type="entry name" value="OS01G0873500 PROTEIN"/>
    <property type="match status" value="1"/>
</dbReference>
<proteinExistence type="predicted"/>
<organism evidence="2 3">
    <name type="scientific">Lolium multiflorum</name>
    <name type="common">Italian ryegrass</name>
    <name type="synonym">Lolium perenne subsp. multiflorum</name>
    <dbReference type="NCBI Taxonomy" id="4521"/>
    <lineage>
        <taxon>Eukaryota</taxon>
        <taxon>Viridiplantae</taxon>
        <taxon>Streptophyta</taxon>
        <taxon>Embryophyta</taxon>
        <taxon>Tracheophyta</taxon>
        <taxon>Spermatophyta</taxon>
        <taxon>Magnoliopsida</taxon>
        <taxon>Liliopsida</taxon>
        <taxon>Poales</taxon>
        <taxon>Poaceae</taxon>
        <taxon>BOP clade</taxon>
        <taxon>Pooideae</taxon>
        <taxon>Poodae</taxon>
        <taxon>Poeae</taxon>
        <taxon>Poeae Chloroplast Group 2 (Poeae type)</taxon>
        <taxon>Loliodinae</taxon>
        <taxon>Loliinae</taxon>
        <taxon>Lolium</taxon>
    </lineage>
</organism>
<reference evidence="2" key="1">
    <citation type="submission" date="2023-07" db="EMBL/GenBank/DDBJ databases">
        <title>A chromosome-level genome assembly of Lolium multiflorum.</title>
        <authorList>
            <person name="Chen Y."/>
            <person name="Copetti D."/>
            <person name="Kolliker R."/>
            <person name="Studer B."/>
        </authorList>
    </citation>
    <scope>NUCLEOTIDE SEQUENCE</scope>
    <source>
        <strain evidence="2">02402/16</strain>
        <tissue evidence="2">Leaf</tissue>
    </source>
</reference>
<feature type="compositionally biased region" description="Low complexity" evidence="1">
    <location>
        <begin position="318"/>
        <end position="330"/>
    </location>
</feature>
<protein>
    <recommendedName>
        <fullName evidence="4">Retrotransposon Copia-like N-terminal domain-containing protein</fullName>
    </recommendedName>
</protein>
<dbReference type="EMBL" id="JAUUTY010000005">
    <property type="protein sequence ID" value="KAK1629044.1"/>
    <property type="molecule type" value="Genomic_DNA"/>
</dbReference>